<accession>A0ABT2LMC4</accession>
<sequence length="199" mass="21355">MTPQEAHAAVLAAQEELERLQAEYGEALADGKASAALKAKVQKAEAALEDAQLAAKVIQAATVRAEQAERDASEAVRQADIEAKWSAAEHAVHDLRATGEAIDRTLEKLATLMQRAESQGRSLIAEYGSLGMNGGCRTILQMGSWNGQILQRMKTDTSRGMRMTMDRVLVSGTPAGSVASKMPPLERLFPGRVQKKDAA</sequence>
<dbReference type="RefSeq" id="WP_260902864.1">
    <property type="nucleotide sequence ID" value="NZ_JAOCZP010000003.1"/>
</dbReference>
<reference evidence="2 3" key="1">
    <citation type="submission" date="2022-09" db="EMBL/GenBank/DDBJ databases">
        <title>Chelativorans salina sp. nov., a novel slightly halophilic bacterium isolated from a saline lake sediment enrichment.</title>
        <authorList>
            <person name="Gao L."/>
            <person name="Fang B.-Z."/>
            <person name="Li W.-J."/>
        </authorList>
    </citation>
    <scope>NUCLEOTIDE SEQUENCE [LARGE SCALE GENOMIC DNA]</scope>
    <source>
        <strain evidence="2 3">EGI FJ00035</strain>
    </source>
</reference>
<keyword evidence="1" id="KW-0175">Coiled coil</keyword>
<evidence type="ECO:0000313" key="3">
    <source>
        <dbReference type="Proteomes" id="UP001320831"/>
    </source>
</evidence>
<comment type="caution">
    <text evidence="2">The sequence shown here is derived from an EMBL/GenBank/DDBJ whole genome shotgun (WGS) entry which is preliminary data.</text>
</comment>
<name>A0ABT2LMC4_9HYPH</name>
<keyword evidence="3" id="KW-1185">Reference proteome</keyword>
<gene>
    <name evidence="2" type="ORF">N5A92_11870</name>
</gene>
<evidence type="ECO:0000313" key="2">
    <source>
        <dbReference type="EMBL" id="MCT7375730.1"/>
    </source>
</evidence>
<protein>
    <submittedName>
        <fullName evidence="2">Uncharacterized protein</fullName>
    </submittedName>
</protein>
<evidence type="ECO:0000256" key="1">
    <source>
        <dbReference type="SAM" id="Coils"/>
    </source>
</evidence>
<dbReference type="EMBL" id="JAOCZP010000003">
    <property type="protein sequence ID" value="MCT7375730.1"/>
    <property type="molecule type" value="Genomic_DNA"/>
</dbReference>
<feature type="coiled-coil region" evidence="1">
    <location>
        <begin position="10"/>
        <end position="78"/>
    </location>
</feature>
<proteinExistence type="predicted"/>
<organism evidence="2 3">
    <name type="scientific">Chelativorans salis</name>
    <dbReference type="NCBI Taxonomy" id="2978478"/>
    <lineage>
        <taxon>Bacteria</taxon>
        <taxon>Pseudomonadati</taxon>
        <taxon>Pseudomonadota</taxon>
        <taxon>Alphaproteobacteria</taxon>
        <taxon>Hyphomicrobiales</taxon>
        <taxon>Phyllobacteriaceae</taxon>
        <taxon>Chelativorans</taxon>
    </lineage>
</organism>
<dbReference type="Proteomes" id="UP001320831">
    <property type="component" value="Unassembled WGS sequence"/>
</dbReference>